<keyword evidence="8 10" id="KW-0131">Cell cycle</keyword>
<evidence type="ECO:0000259" key="11">
    <source>
        <dbReference type="Pfam" id="PF03033"/>
    </source>
</evidence>
<dbReference type="CDD" id="cd03785">
    <property type="entry name" value="GT28_MurG"/>
    <property type="match status" value="1"/>
</dbReference>
<dbReference type="InterPro" id="IPR004276">
    <property type="entry name" value="GlycoTrans_28_N"/>
</dbReference>
<dbReference type="PANTHER" id="PTHR21015">
    <property type="entry name" value="UDP-N-ACETYLGLUCOSAMINE--N-ACETYLMURAMYL-(PENTAPEPTIDE) PYROPHOSPHORYL-UNDECAPRENOL N-ACETYLGLUCOSAMINE TRANSFERASE 1"/>
    <property type="match status" value="1"/>
</dbReference>
<keyword evidence="4 10" id="KW-0808">Transferase</keyword>
<dbReference type="UniPathway" id="UPA00219"/>
<feature type="binding site" evidence="10">
    <location>
        <position position="299"/>
    </location>
    <ligand>
        <name>UDP-N-acetyl-alpha-D-glucosamine</name>
        <dbReference type="ChEBI" id="CHEBI:57705"/>
    </ligand>
</feature>
<dbReference type="Proteomes" id="UP000526033">
    <property type="component" value="Unassembled WGS sequence"/>
</dbReference>
<reference evidence="13 14" key="1">
    <citation type="journal article" date="2020" name="Biotechnol. Biofuels">
        <title>New insights from the biogas microbiome by comprehensive genome-resolved metagenomics of nearly 1600 species originating from multiple anaerobic digesters.</title>
        <authorList>
            <person name="Campanaro S."/>
            <person name="Treu L."/>
            <person name="Rodriguez-R L.M."/>
            <person name="Kovalovszki A."/>
            <person name="Ziels R.M."/>
            <person name="Maus I."/>
            <person name="Zhu X."/>
            <person name="Kougias P.G."/>
            <person name="Basile A."/>
            <person name="Luo G."/>
            <person name="Schluter A."/>
            <person name="Konstantinidis K.T."/>
            <person name="Angelidaki I."/>
        </authorList>
    </citation>
    <scope>NUCLEOTIDE SEQUENCE [LARGE SCALE GENOMIC DNA]</scope>
    <source>
        <strain evidence="13">AS27yjCOA_165</strain>
    </source>
</reference>
<evidence type="ECO:0000256" key="10">
    <source>
        <dbReference type="HAMAP-Rule" id="MF_00033"/>
    </source>
</evidence>
<keyword evidence="9 10" id="KW-0961">Cell wall biogenesis/degradation</keyword>
<comment type="similarity">
    <text evidence="10">Belongs to the glycosyltransferase 28 family. MurG subfamily.</text>
</comment>
<dbReference type="SUPFAM" id="SSF53756">
    <property type="entry name" value="UDP-Glycosyltransferase/glycogen phosphorylase"/>
    <property type="match status" value="1"/>
</dbReference>
<dbReference type="GO" id="GO:0008360">
    <property type="term" value="P:regulation of cell shape"/>
    <property type="evidence" value="ECO:0007669"/>
    <property type="project" value="UniProtKB-KW"/>
</dbReference>
<evidence type="ECO:0000256" key="9">
    <source>
        <dbReference type="ARBA" id="ARBA00023316"/>
    </source>
</evidence>
<evidence type="ECO:0000313" key="13">
    <source>
        <dbReference type="EMBL" id="NMB69688.1"/>
    </source>
</evidence>
<dbReference type="GO" id="GO:0005886">
    <property type="term" value="C:plasma membrane"/>
    <property type="evidence" value="ECO:0007669"/>
    <property type="project" value="UniProtKB-SubCell"/>
</dbReference>
<evidence type="ECO:0000256" key="4">
    <source>
        <dbReference type="ARBA" id="ARBA00022679"/>
    </source>
</evidence>
<evidence type="ECO:0000256" key="1">
    <source>
        <dbReference type="ARBA" id="ARBA00022475"/>
    </source>
</evidence>
<dbReference type="InterPro" id="IPR007235">
    <property type="entry name" value="Glyco_trans_28_C"/>
</dbReference>
<sequence length="368" mass="41436">MKLVITGGHHSSALPVIALIKKEHPDWELYWFGHRHSLKNDKNDSLEYREISSLNIPFFDLHTGKVYKVYNPFKVLKVFGGLIQAYNILRVIKPDLILSFGGYLAVPVVLSGNLLGIKSITHEQTLVAGYANKVIAKFAAKILLSWDSSKIYFPQNKVVVTGLPLRETIFNVKSNSFTADNALPYIFVMGGKSGSHLLNVVFKEALPELLKKYNVIHQCGDYSVYNDYEKLVKYYSGIKSSVSGKYFVQKFILENEIGEAYNKANIIVSRSGAHTIAEILALKKRALLIPIPWVSHNEQYINADYVKNLGLADILLEKDLDVENLINKIDLVLKKNDSQVSDLYGDLSREAAEKILNEIILAHKEKKA</sequence>
<evidence type="ECO:0000256" key="7">
    <source>
        <dbReference type="ARBA" id="ARBA00023136"/>
    </source>
</evidence>
<comment type="caution">
    <text evidence="10">Lacks conserved residue(s) required for the propagation of feature annotation.</text>
</comment>
<dbReference type="PANTHER" id="PTHR21015:SF22">
    <property type="entry name" value="GLYCOSYLTRANSFERASE"/>
    <property type="match status" value="1"/>
</dbReference>
<comment type="caution">
    <text evidence="13">The sequence shown here is derived from an EMBL/GenBank/DDBJ whole genome shotgun (WGS) entry which is preliminary data.</text>
</comment>
<keyword evidence="5 10" id="KW-0133">Cell shape</keyword>
<dbReference type="GO" id="GO:0009252">
    <property type="term" value="P:peptidoglycan biosynthetic process"/>
    <property type="evidence" value="ECO:0007669"/>
    <property type="project" value="UniProtKB-UniRule"/>
</dbReference>
<gene>
    <name evidence="10" type="primary">murG</name>
    <name evidence="13" type="ORF">GYA27_00590</name>
</gene>
<dbReference type="Gene3D" id="3.40.50.2000">
    <property type="entry name" value="Glycogen Phosphorylase B"/>
    <property type="match status" value="2"/>
</dbReference>
<dbReference type="Pfam" id="PF04101">
    <property type="entry name" value="Glyco_tran_28_C"/>
    <property type="match status" value="1"/>
</dbReference>
<feature type="binding site" evidence="10">
    <location>
        <position position="166"/>
    </location>
    <ligand>
        <name>UDP-N-acetyl-alpha-D-glucosamine</name>
        <dbReference type="ChEBI" id="CHEBI:57705"/>
    </ligand>
</feature>
<evidence type="ECO:0000259" key="12">
    <source>
        <dbReference type="Pfam" id="PF04101"/>
    </source>
</evidence>
<keyword evidence="2 10" id="KW-0132">Cell division</keyword>
<dbReference type="EC" id="2.4.1.227" evidence="10"/>
<dbReference type="HAMAP" id="MF_00033">
    <property type="entry name" value="MurG"/>
    <property type="match status" value="1"/>
</dbReference>
<dbReference type="Pfam" id="PF03033">
    <property type="entry name" value="Glyco_transf_28"/>
    <property type="match status" value="1"/>
</dbReference>
<dbReference type="GO" id="GO:0005975">
    <property type="term" value="P:carbohydrate metabolic process"/>
    <property type="evidence" value="ECO:0007669"/>
    <property type="project" value="InterPro"/>
</dbReference>
<dbReference type="GO" id="GO:0051301">
    <property type="term" value="P:cell division"/>
    <property type="evidence" value="ECO:0007669"/>
    <property type="project" value="UniProtKB-KW"/>
</dbReference>
<comment type="subcellular location">
    <subcellularLocation>
        <location evidence="10">Cell membrane</location>
        <topology evidence="10">Peripheral membrane protein</topology>
        <orientation evidence="10">Cytoplasmic side</orientation>
    </subcellularLocation>
</comment>
<evidence type="ECO:0000256" key="2">
    <source>
        <dbReference type="ARBA" id="ARBA00022618"/>
    </source>
</evidence>
<keyword evidence="6 10" id="KW-0573">Peptidoglycan synthesis</keyword>
<keyword evidence="1 10" id="KW-1003">Cell membrane</keyword>
<evidence type="ECO:0000256" key="8">
    <source>
        <dbReference type="ARBA" id="ARBA00023306"/>
    </source>
</evidence>
<evidence type="ECO:0000256" key="5">
    <source>
        <dbReference type="ARBA" id="ARBA00022960"/>
    </source>
</evidence>
<comment type="catalytic activity">
    <reaction evidence="10">
        <text>di-trans,octa-cis-undecaprenyl diphospho-N-acetyl-alpha-D-muramoyl-L-alanyl-D-glutamyl-meso-2,6-diaminopimeloyl-D-alanyl-D-alanine + UDP-N-acetyl-alpha-D-glucosamine = di-trans,octa-cis-undecaprenyl diphospho-[N-acetyl-alpha-D-glucosaminyl-(1-&gt;4)]-N-acetyl-alpha-D-muramoyl-L-alanyl-D-glutamyl-meso-2,6-diaminopimeloyl-D-alanyl-D-alanine + UDP + H(+)</text>
        <dbReference type="Rhea" id="RHEA:31227"/>
        <dbReference type="ChEBI" id="CHEBI:15378"/>
        <dbReference type="ChEBI" id="CHEBI:57705"/>
        <dbReference type="ChEBI" id="CHEBI:58223"/>
        <dbReference type="ChEBI" id="CHEBI:61387"/>
        <dbReference type="ChEBI" id="CHEBI:61388"/>
        <dbReference type="EC" id="2.4.1.227"/>
    </reaction>
</comment>
<proteinExistence type="inferred from homology"/>
<name>A0A7X9DJP4_UNCKA</name>
<accession>A0A7X9DJP4</accession>
<comment type="pathway">
    <text evidence="10">Cell wall biogenesis; peptidoglycan biosynthesis.</text>
</comment>
<comment type="function">
    <text evidence="10">Cell wall formation. Catalyzes the transfer of a GlcNAc subunit on undecaprenyl-pyrophosphoryl-MurNAc-pentapeptide (lipid intermediate I) to form undecaprenyl-pyrophosphoryl-MurNAc-(pentapeptide)GlcNAc (lipid intermediate II).</text>
</comment>
<dbReference type="EMBL" id="JAAZNL010000004">
    <property type="protein sequence ID" value="NMB69688.1"/>
    <property type="molecule type" value="Genomic_DNA"/>
</dbReference>
<dbReference type="GO" id="GO:0071555">
    <property type="term" value="P:cell wall organization"/>
    <property type="evidence" value="ECO:0007669"/>
    <property type="project" value="UniProtKB-KW"/>
</dbReference>
<organism evidence="13 14">
    <name type="scientific">candidate division WWE3 bacterium</name>
    <dbReference type="NCBI Taxonomy" id="2053526"/>
    <lineage>
        <taxon>Bacteria</taxon>
        <taxon>Katanobacteria</taxon>
    </lineage>
</organism>
<dbReference type="GO" id="GO:0050511">
    <property type="term" value="F:undecaprenyldiphospho-muramoylpentapeptide beta-N-acetylglucosaminyltransferase activity"/>
    <property type="evidence" value="ECO:0007669"/>
    <property type="project" value="UniProtKB-UniRule"/>
</dbReference>
<dbReference type="InterPro" id="IPR006009">
    <property type="entry name" value="GlcNAc_MurG"/>
</dbReference>
<dbReference type="AlphaFoldDB" id="A0A7X9DJP4"/>
<protein>
    <recommendedName>
        <fullName evidence="10">UDP-N-acetylglucosamine--N-acetylmuramyl-(pentapeptide) pyrophosphoryl-undecaprenol N-acetylglucosamine transferase</fullName>
        <ecNumber evidence="10">2.4.1.227</ecNumber>
    </recommendedName>
    <alternativeName>
        <fullName evidence="10">Undecaprenyl-PP-MurNAc-pentapeptide-UDPGlcNAc GlcNAc transferase</fullName>
    </alternativeName>
</protein>
<keyword evidence="7 10" id="KW-0472">Membrane</keyword>
<evidence type="ECO:0000256" key="3">
    <source>
        <dbReference type="ARBA" id="ARBA00022676"/>
    </source>
</evidence>
<evidence type="ECO:0000313" key="14">
    <source>
        <dbReference type="Proteomes" id="UP000526033"/>
    </source>
</evidence>
<evidence type="ECO:0000256" key="6">
    <source>
        <dbReference type="ARBA" id="ARBA00022984"/>
    </source>
</evidence>
<feature type="domain" description="Glycosyl transferase family 28 C-terminal" evidence="12">
    <location>
        <begin position="186"/>
        <end position="339"/>
    </location>
</feature>
<feature type="domain" description="Glycosyltransferase family 28 N-terminal" evidence="11">
    <location>
        <begin position="6"/>
        <end position="143"/>
    </location>
</feature>
<keyword evidence="3 10" id="KW-0328">Glycosyltransferase</keyword>